<dbReference type="Pfam" id="PF00083">
    <property type="entry name" value="Sugar_tr"/>
    <property type="match status" value="2"/>
</dbReference>
<dbReference type="AlphaFoldDB" id="A0A4Z2FTY8"/>
<dbReference type="EMBL" id="SRLO01000889">
    <property type="protein sequence ID" value="TNN44686.1"/>
    <property type="molecule type" value="Genomic_DNA"/>
</dbReference>
<keyword evidence="2 5" id="KW-0812">Transmembrane</keyword>
<name>A0A4Z2FTY8_9TELE</name>
<evidence type="ECO:0000313" key="7">
    <source>
        <dbReference type="Proteomes" id="UP000314294"/>
    </source>
</evidence>
<dbReference type="InterPro" id="IPR005828">
    <property type="entry name" value="MFS_sugar_transport-like"/>
</dbReference>
<comment type="caution">
    <text evidence="6">The sequence shown here is derived from an EMBL/GenBank/DDBJ whole genome shotgun (WGS) entry which is preliminary data.</text>
</comment>
<dbReference type="GO" id="GO:0046323">
    <property type="term" value="P:D-glucose import"/>
    <property type="evidence" value="ECO:0007669"/>
    <property type="project" value="TreeGrafter"/>
</dbReference>
<sequence length="249" mass="27952">MKQSVHEAVKYNSVCPSKEARWSFLFSFLALPAAMQLCVLPFLPESPRYLLMERKDEAGAQRVVMHCACLKDPSIKPLCVGELRSPRRCVTAPRRPAAGETMKRFPRIDVSRQATGSLTARRFLGKTDVSQELEEVHAEARAQNNLHTVSVLQLMRNPAVRWQLITIVISMACYQLCGLNAVRRTFNFLRLSVESRPLDCPARDPFPGKRIKHVLSYLVAQTLRCREPSAAASISGLNVGVAPERPRKN</sequence>
<evidence type="ECO:0000256" key="3">
    <source>
        <dbReference type="ARBA" id="ARBA00022989"/>
    </source>
</evidence>
<dbReference type="InterPro" id="IPR036259">
    <property type="entry name" value="MFS_trans_sf"/>
</dbReference>
<evidence type="ECO:0000256" key="5">
    <source>
        <dbReference type="SAM" id="Phobius"/>
    </source>
</evidence>
<dbReference type="SUPFAM" id="SSF103473">
    <property type="entry name" value="MFS general substrate transporter"/>
    <property type="match status" value="1"/>
</dbReference>
<dbReference type="InterPro" id="IPR045263">
    <property type="entry name" value="GLUT"/>
</dbReference>
<feature type="transmembrane region" description="Helical" evidence="5">
    <location>
        <begin position="21"/>
        <end position="43"/>
    </location>
</feature>
<accession>A0A4Z2FTY8</accession>
<keyword evidence="6" id="KW-0813">Transport</keyword>
<evidence type="ECO:0000256" key="1">
    <source>
        <dbReference type="ARBA" id="ARBA00004141"/>
    </source>
</evidence>
<evidence type="ECO:0000256" key="2">
    <source>
        <dbReference type="ARBA" id="ARBA00022692"/>
    </source>
</evidence>
<dbReference type="Gene3D" id="1.20.1250.20">
    <property type="entry name" value="MFS general substrate transporter like domains"/>
    <property type="match status" value="2"/>
</dbReference>
<keyword evidence="4 5" id="KW-0472">Membrane</keyword>
<evidence type="ECO:0000256" key="4">
    <source>
        <dbReference type="ARBA" id="ARBA00023136"/>
    </source>
</evidence>
<dbReference type="Proteomes" id="UP000314294">
    <property type="component" value="Unassembled WGS sequence"/>
</dbReference>
<dbReference type="GO" id="GO:0070837">
    <property type="term" value="P:dehydroascorbic acid transport"/>
    <property type="evidence" value="ECO:0007669"/>
    <property type="project" value="TreeGrafter"/>
</dbReference>
<evidence type="ECO:0000313" key="6">
    <source>
        <dbReference type="EMBL" id="TNN44686.1"/>
    </source>
</evidence>
<reference evidence="6 7" key="1">
    <citation type="submission" date="2019-03" db="EMBL/GenBank/DDBJ databases">
        <title>First draft genome of Liparis tanakae, snailfish: a comprehensive survey of snailfish specific genes.</title>
        <authorList>
            <person name="Kim W."/>
            <person name="Song I."/>
            <person name="Jeong J.-H."/>
            <person name="Kim D."/>
            <person name="Kim S."/>
            <person name="Ryu S."/>
            <person name="Song J.Y."/>
            <person name="Lee S.K."/>
        </authorList>
    </citation>
    <scope>NUCLEOTIDE SEQUENCE [LARGE SCALE GENOMIC DNA]</scope>
    <source>
        <tissue evidence="6">Muscle</tissue>
    </source>
</reference>
<protein>
    <submittedName>
        <fullName evidence="6">Solute carrier family 2, facilitated glucose transporter member 9</fullName>
    </submittedName>
</protein>
<keyword evidence="6" id="KW-0762">Sugar transport</keyword>
<dbReference type="OrthoDB" id="4540492at2759"/>
<keyword evidence="3 5" id="KW-1133">Transmembrane helix</keyword>
<dbReference type="PANTHER" id="PTHR23503:SF35">
    <property type="entry name" value="SOLUTE CARRIER FAMILY 2, FACILITATED GLUCOSE TRANSPORTER MEMBER 9"/>
    <property type="match status" value="1"/>
</dbReference>
<dbReference type="GO" id="GO:0005886">
    <property type="term" value="C:plasma membrane"/>
    <property type="evidence" value="ECO:0007669"/>
    <property type="project" value="TreeGrafter"/>
</dbReference>
<organism evidence="6 7">
    <name type="scientific">Liparis tanakae</name>
    <name type="common">Tanaka's snailfish</name>
    <dbReference type="NCBI Taxonomy" id="230148"/>
    <lineage>
        <taxon>Eukaryota</taxon>
        <taxon>Metazoa</taxon>
        <taxon>Chordata</taxon>
        <taxon>Craniata</taxon>
        <taxon>Vertebrata</taxon>
        <taxon>Euteleostomi</taxon>
        <taxon>Actinopterygii</taxon>
        <taxon>Neopterygii</taxon>
        <taxon>Teleostei</taxon>
        <taxon>Neoteleostei</taxon>
        <taxon>Acanthomorphata</taxon>
        <taxon>Eupercaria</taxon>
        <taxon>Perciformes</taxon>
        <taxon>Cottioidei</taxon>
        <taxon>Cottales</taxon>
        <taxon>Liparidae</taxon>
        <taxon>Liparis</taxon>
    </lineage>
</organism>
<gene>
    <name evidence="6" type="primary">SLC2A9_4</name>
    <name evidence="6" type="ORF">EYF80_045115</name>
</gene>
<proteinExistence type="predicted"/>
<comment type="subcellular location">
    <subcellularLocation>
        <location evidence="1">Membrane</location>
        <topology evidence="1">Multi-pass membrane protein</topology>
    </subcellularLocation>
</comment>
<dbReference type="GO" id="GO:0055056">
    <property type="term" value="F:D-glucose transmembrane transporter activity"/>
    <property type="evidence" value="ECO:0007669"/>
    <property type="project" value="TreeGrafter"/>
</dbReference>
<keyword evidence="7" id="KW-1185">Reference proteome</keyword>
<dbReference type="PANTHER" id="PTHR23503">
    <property type="entry name" value="SOLUTE CARRIER FAMILY 2"/>
    <property type="match status" value="1"/>
</dbReference>